<evidence type="ECO:0000259" key="2">
    <source>
        <dbReference type="Pfam" id="PF07859"/>
    </source>
</evidence>
<dbReference type="Gene3D" id="3.40.50.1820">
    <property type="entry name" value="alpha/beta hydrolase"/>
    <property type="match status" value="1"/>
</dbReference>
<organism evidence="3 4">
    <name type="scientific">Aspergillus heteromorphus CBS 117.55</name>
    <dbReference type="NCBI Taxonomy" id="1448321"/>
    <lineage>
        <taxon>Eukaryota</taxon>
        <taxon>Fungi</taxon>
        <taxon>Dikarya</taxon>
        <taxon>Ascomycota</taxon>
        <taxon>Pezizomycotina</taxon>
        <taxon>Eurotiomycetes</taxon>
        <taxon>Eurotiomycetidae</taxon>
        <taxon>Eurotiales</taxon>
        <taxon>Aspergillaceae</taxon>
        <taxon>Aspergillus</taxon>
        <taxon>Aspergillus subgen. Circumdati</taxon>
    </lineage>
</organism>
<protein>
    <submittedName>
        <fullName evidence="3">Alpha/beta-hydrolase</fullName>
    </submittedName>
</protein>
<evidence type="ECO:0000256" key="1">
    <source>
        <dbReference type="SAM" id="MobiDB-lite"/>
    </source>
</evidence>
<dbReference type="InterPro" id="IPR029058">
    <property type="entry name" value="AB_hydrolase_fold"/>
</dbReference>
<accession>A0A317VL25</accession>
<reference evidence="3 4" key="1">
    <citation type="submission" date="2016-12" db="EMBL/GenBank/DDBJ databases">
        <title>The genomes of Aspergillus section Nigri reveals drivers in fungal speciation.</title>
        <authorList>
            <consortium name="DOE Joint Genome Institute"/>
            <person name="Vesth T.C."/>
            <person name="Nybo J."/>
            <person name="Theobald S."/>
            <person name="Brandl J."/>
            <person name="Frisvad J.C."/>
            <person name="Nielsen K.F."/>
            <person name="Lyhne E.K."/>
            <person name="Kogle M.E."/>
            <person name="Kuo A."/>
            <person name="Riley R."/>
            <person name="Clum A."/>
            <person name="Nolan M."/>
            <person name="Lipzen A."/>
            <person name="Salamov A."/>
            <person name="Henrissat B."/>
            <person name="Wiebenga A."/>
            <person name="De Vries R.P."/>
            <person name="Grigoriev I.V."/>
            <person name="Mortensen U.H."/>
            <person name="Andersen M.R."/>
            <person name="Baker S.E."/>
        </authorList>
    </citation>
    <scope>NUCLEOTIDE SEQUENCE [LARGE SCALE GENOMIC DNA]</scope>
    <source>
        <strain evidence="3 4">CBS 117.55</strain>
    </source>
</reference>
<dbReference type="STRING" id="1448321.A0A317VL25"/>
<name>A0A317VL25_9EURO</name>
<dbReference type="VEuPathDB" id="FungiDB:BO70DRAFT_398432"/>
<dbReference type="RefSeq" id="XP_025397141.1">
    <property type="nucleotide sequence ID" value="XM_025546780.1"/>
</dbReference>
<dbReference type="GO" id="GO:0016787">
    <property type="term" value="F:hydrolase activity"/>
    <property type="evidence" value="ECO:0007669"/>
    <property type="project" value="UniProtKB-KW"/>
</dbReference>
<evidence type="ECO:0000313" key="3">
    <source>
        <dbReference type="EMBL" id="PWY75016.1"/>
    </source>
</evidence>
<feature type="region of interest" description="Disordered" evidence="1">
    <location>
        <begin position="366"/>
        <end position="404"/>
    </location>
</feature>
<dbReference type="PANTHER" id="PTHR23024">
    <property type="entry name" value="ARYLACETAMIDE DEACETYLASE"/>
    <property type="match status" value="1"/>
</dbReference>
<dbReference type="InterPro" id="IPR050466">
    <property type="entry name" value="Carboxylest/Gibb_receptor"/>
</dbReference>
<dbReference type="AlphaFoldDB" id="A0A317VL25"/>
<dbReference type="InterPro" id="IPR013094">
    <property type="entry name" value="AB_hydrolase_3"/>
</dbReference>
<dbReference type="OrthoDB" id="408631at2759"/>
<gene>
    <name evidence="3" type="ORF">BO70DRAFT_398432</name>
</gene>
<dbReference type="Pfam" id="PF07859">
    <property type="entry name" value="Abhydrolase_3"/>
    <property type="match status" value="1"/>
</dbReference>
<dbReference type="PANTHER" id="PTHR23024:SF24">
    <property type="entry name" value="ALPHA_BETA HYDROLASE FOLD-3 DOMAIN-CONTAINING PROTEIN"/>
    <property type="match status" value="1"/>
</dbReference>
<sequence>MADYNPNNPFPSQDWIDFCNLHGVDDAGIVDEIPPKDIAAMQRGMNLTRLKVSNHEIQTEDRYERVDVINFAIQRSWNASEVPLRLYQPVGWKGCGTYLPIYIHFHGGGFLSGNLDTEDATCFRMVDALANDGCPIVLLSVNYCHTTEAPYPAAFHDAWDVLRWVEEWAEYLHGDRNRIILGGMDSGAALALSMAHTVERLRVAKMGMNHQSGTLAGVVLGTPWFPHMDADGHDEESRVENCAAPMLSGQFHRLFRELLGVGGMDSPYAVGEMSNFSALPRTTVLIAGMSLLRDQAVKMTRCFKRDGIEHQVVLFPGLPHDFRRFGDLAACQDWDDQMIKAIKWSLDFAVEHAIWLQLDEPEGFAPALDAESPELGAESGNGSDEDYAPSEDIASEDHISWSDQ</sequence>
<evidence type="ECO:0000313" key="4">
    <source>
        <dbReference type="Proteomes" id="UP000247233"/>
    </source>
</evidence>
<dbReference type="SUPFAM" id="SSF53474">
    <property type="entry name" value="alpha/beta-Hydrolases"/>
    <property type="match status" value="1"/>
</dbReference>
<dbReference type="GeneID" id="37069017"/>
<dbReference type="EMBL" id="MSFL01000022">
    <property type="protein sequence ID" value="PWY75016.1"/>
    <property type="molecule type" value="Genomic_DNA"/>
</dbReference>
<dbReference type="Proteomes" id="UP000247233">
    <property type="component" value="Unassembled WGS sequence"/>
</dbReference>
<proteinExistence type="predicted"/>
<comment type="caution">
    <text evidence="3">The sequence shown here is derived from an EMBL/GenBank/DDBJ whole genome shotgun (WGS) entry which is preliminary data.</text>
</comment>
<feature type="domain" description="Alpha/beta hydrolase fold-3" evidence="2">
    <location>
        <begin position="103"/>
        <end position="322"/>
    </location>
</feature>
<feature type="compositionally biased region" description="Basic and acidic residues" evidence="1">
    <location>
        <begin position="395"/>
        <end position="404"/>
    </location>
</feature>
<keyword evidence="3" id="KW-0378">Hydrolase</keyword>
<keyword evidence="4" id="KW-1185">Reference proteome</keyword>